<dbReference type="EMBL" id="LATX01002530">
    <property type="protein sequence ID" value="KTB27600.1"/>
    <property type="molecule type" value="Genomic_DNA"/>
</dbReference>
<proteinExistence type="predicted"/>
<dbReference type="AlphaFoldDB" id="A0A0W0EU21"/>
<comment type="caution">
    <text evidence="1">The sequence shown here is derived from an EMBL/GenBank/DDBJ whole genome shotgun (WGS) entry which is preliminary data.</text>
</comment>
<dbReference type="GO" id="GO:0016301">
    <property type="term" value="F:kinase activity"/>
    <property type="evidence" value="ECO:0007669"/>
    <property type="project" value="UniProtKB-KW"/>
</dbReference>
<reference evidence="1 2" key="1">
    <citation type="submission" date="2015-12" db="EMBL/GenBank/DDBJ databases">
        <title>Draft genome sequence of Moniliophthora roreri, the causal agent of frosty pod rot of cacao.</title>
        <authorList>
            <person name="Aime M.C."/>
            <person name="Diaz-Valderrama J.R."/>
            <person name="Kijpornyongpan T."/>
            <person name="Phillips-Mora W."/>
        </authorList>
    </citation>
    <scope>NUCLEOTIDE SEQUENCE [LARGE SCALE GENOMIC DNA]</scope>
    <source>
        <strain evidence="1 2">MCA 2952</strain>
    </source>
</reference>
<keyword evidence="1" id="KW-0808">Transferase</keyword>
<dbReference type="Proteomes" id="UP000054988">
    <property type="component" value="Unassembled WGS sequence"/>
</dbReference>
<evidence type="ECO:0000313" key="1">
    <source>
        <dbReference type="EMBL" id="KTB27600.1"/>
    </source>
</evidence>
<protein>
    <submittedName>
        <fullName evidence="1">Putative atypical/ABC1/ABC1-B protein kinase</fullName>
    </submittedName>
</protein>
<sequence>MFASVALARPVKLTKKDRNVVAEQEKLKELTEYMNMSQYKQSVVMKRELKAFLTDTDRMPKELIFLLRNMRIVQGNNQSFGSPVDRIKVTGYWVSRSLARSPMVPR</sequence>
<keyword evidence="1" id="KW-0418">Kinase</keyword>
<accession>A0A0W0EU21</accession>
<evidence type="ECO:0000313" key="2">
    <source>
        <dbReference type="Proteomes" id="UP000054988"/>
    </source>
</evidence>
<gene>
    <name evidence="1" type="ORF">WG66_19828</name>
</gene>
<organism evidence="1 2">
    <name type="scientific">Moniliophthora roreri</name>
    <name type="common">Frosty pod rot fungus</name>
    <name type="synonym">Monilia roreri</name>
    <dbReference type="NCBI Taxonomy" id="221103"/>
    <lineage>
        <taxon>Eukaryota</taxon>
        <taxon>Fungi</taxon>
        <taxon>Dikarya</taxon>
        <taxon>Basidiomycota</taxon>
        <taxon>Agaricomycotina</taxon>
        <taxon>Agaricomycetes</taxon>
        <taxon>Agaricomycetidae</taxon>
        <taxon>Agaricales</taxon>
        <taxon>Marasmiineae</taxon>
        <taxon>Marasmiaceae</taxon>
        <taxon>Moniliophthora</taxon>
    </lineage>
</organism>
<name>A0A0W0EU21_MONRR</name>